<evidence type="ECO:0000313" key="1">
    <source>
        <dbReference type="EMBL" id="THU91166.1"/>
    </source>
</evidence>
<reference evidence="1 2" key="1">
    <citation type="journal article" date="2019" name="Nat. Ecol. Evol.">
        <title>Megaphylogeny resolves global patterns of mushroom evolution.</title>
        <authorList>
            <person name="Varga T."/>
            <person name="Krizsan K."/>
            <person name="Foldi C."/>
            <person name="Dima B."/>
            <person name="Sanchez-Garcia M."/>
            <person name="Sanchez-Ramirez S."/>
            <person name="Szollosi G.J."/>
            <person name="Szarkandi J.G."/>
            <person name="Papp V."/>
            <person name="Albert L."/>
            <person name="Andreopoulos W."/>
            <person name="Angelini C."/>
            <person name="Antonin V."/>
            <person name="Barry K.W."/>
            <person name="Bougher N.L."/>
            <person name="Buchanan P."/>
            <person name="Buyck B."/>
            <person name="Bense V."/>
            <person name="Catcheside P."/>
            <person name="Chovatia M."/>
            <person name="Cooper J."/>
            <person name="Damon W."/>
            <person name="Desjardin D."/>
            <person name="Finy P."/>
            <person name="Geml J."/>
            <person name="Haridas S."/>
            <person name="Hughes K."/>
            <person name="Justo A."/>
            <person name="Karasinski D."/>
            <person name="Kautmanova I."/>
            <person name="Kiss B."/>
            <person name="Kocsube S."/>
            <person name="Kotiranta H."/>
            <person name="LaButti K.M."/>
            <person name="Lechner B.E."/>
            <person name="Liimatainen K."/>
            <person name="Lipzen A."/>
            <person name="Lukacs Z."/>
            <person name="Mihaltcheva S."/>
            <person name="Morgado L.N."/>
            <person name="Niskanen T."/>
            <person name="Noordeloos M.E."/>
            <person name="Ohm R.A."/>
            <person name="Ortiz-Santana B."/>
            <person name="Ovrebo C."/>
            <person name="Racz N."/>
            <person name="Riley R."/>
            <person name="Savchenko A."/>
            <person name="Shiryaev A."/>
            <person name="Soop K."/>
            <person name="Spirin V."/>
            <person name="Szebenyi C."/>
            <person name="Tomsovsky M."/>
            <person name="Tulloss R.E."/>
            <person name="Uehling J."/>
            <person name="Grigoriev I.V."/>
            <person name="Vagvolgyi C."/>
            <person name="Papp T."/>
            <person name="Martin F.M."/>
            <person name="Miettinen O."/>
            <person name="Hibbett D.S."/>
            <person name="Nagy L.G."/>
        </authorList>
    </citation>
    <scope>NUCLEOTIDE SEQUENCE [LARGE SCALE GENOMIC DNA]</scope>
    <source>
        <strain evidence="1 2">CBS 962.96</strain>
    </source>
</reference>
<sequence>MLSFTRAIPRVRPRSCFVRHNSQSSIPDNFAQHPIFVFNVAKRFLKYSAYGLVFLGSTTAVMFEGTHYWVEHVALAPTEEGDEVRKWEWNLEGERWTTPAGGTDPGLGFKGRHAVRAAWMASYWGEEHGPTVVTSDAVEHNPSLPGPGGIAVVDPRLVRTELSLRAALDIAEQKAIQGKLHPTTLPQLLLLHASVLERIGPESSRKAKYQYERAWASHPPEVMSSARIATKLGDLNFRLGEDNSALAWWNRAVHLTSQKSASDNTSSPTFPVPDNMPLSPYDQRTLLSALTSVSAFYATTGKLKEARSVDERSLDLIRSVRQPDSLASASPPHALHALTLLQRSSVFSVHLAEVEYALHRRIPSSLQWLSTAAQSSERTARALTGLPIGISTKPGVDQILTNKGLLPTYVQSVSMKKPAASLLRDARRTVAESWNLMGILNEAKYPQTALECYERAVFWAGNADGDGKPAEGTLQRDWDVIWGNYKRLKNQQQRAVERK</sequence>
<protein>
    <recommendedName>
        <fullName evidence="3">TPR-like protein</fullName>
    </recommendedName>
</protein>
<dbReference type="AlphaFoldDB" id="A0A4S8LP62"/>
<dbReference type="Gene3D" id="1.25.40.10">
    <property type="entry name" value="Tetratricopeptide repeat domain"/>
    <property type="match status" value="1"/>
</dbReference>
<name>A0A4S8LP62_DENBC</name>
<keyword evidence="2" id="KW-1185">Reference proteome</keyword>
<gene>
    <name evidence="1" type="ORF">K435DRAFT_759588</name>
</gene>
<evidence type="ECO:0008006" key="3">
    <source>
        <dbReference type="Google" id="ProtNLM"/>
    </source>
</evidence>
<accession>A0A4S8LP62</accession>
<dbReference type="EMBL" id="ML179314">
    <property type="protein sequence ID" value="THU91166.1"/>
    <property type="molecule type" value="Genomic_DNA"/>
</dbReference>
<proteinExistence type="predicted"/>
<dbReference type="OrthoDB" id="2524554at2759"/>
<dbReference type="InterPro" id="IPR011990">
    <property type="entry name" value="TPR-like_helical_dom_sf"/>
</dbReference>
<organism evidence="1 2">
    <name type="scientific">Dendrothele bispora (strain CBS 962.96)</name>
    <dbReference type="NCBI Taxonomy" id="1314807"/>
    <lineage>
        <taxon>Eukaryota</taxon>
        <taxon>Fungi</taxon>
        <taxon>Dikarya</taxon>
        <taxon>Basidiomycota</taxon>
        <taxon>Agaricomycotina</taxon>
        <taxon>Agaricomycetes</taxon>
        <taxon>Agaricomycetidae</taxon>
        <taxon>Agaricales</taxon>
        <taxon>Agaricales incertae sedis</taxon>
        <taxon>Dendrothele</taxon>
    </lineage>
</organism>
<evidence type="ECO:0000313" key="2">
    <source>
        <dbReference type="Proteomes" id="UP000297245"/>
    </source>
</evidence>
<dbReference type="Proteomes" id="UP000297245">
    <property type="component" value="Unassembled WGS sequence"/>
</dbReference>